<keyword evidence="6" id="KW-1185">Reference proteome</keyword>
<dbReference type="SMART" id="SM00267">
    <property type="entry name" value="GGDEF"/>
    <property type="match status" value="1"/>
</dbReference>
<dbReference type="SUPFAM" id="SSF55073">
    <property type="entry name" value="Nucleotide cyclase"/>
    <property type="match status" value="1"/>
</dbReference>
<dbReference type="InterPro" id="IPR050469">
    <property type="entry name" value="Diguanylate_Cyclase"/>
</dbReference>
<evidence type="ECO:0000259" key="4">
    <source>
        <dbReference type="PROSITE" id="PS50887"/>
    </source>
</evidence>
<gene>
    <name evidence="5" type="ORF">H8L32_13500</name>
</gene>
<dbReference type="InterPro" id="IPR029787">
    <property type="entry name" value="Nucleotide_cyclase"/>
</dbReference>
<keyword evidence="3" id="KW-0175">Coiled coil</keyword>
<dbReference type="InterPro" id="IPR000160">
    <property type="entry name" value="GGDEF_dom"/>
</dbReference>
<dbReference type="SUPFAM" id="SSF55781">
    <property type="entry name" value="GAF domain-like"/>
    <property type="match status" value="1"/>
</dbReference>
<dbReference type="CDD" id="cd01949">
    <property type="entry name" value="GGDEF"/>
    <property type="match status" value="1"/>
</dbReference>
<feature type="domain" description="GGDEF" evidence="4">
    <location>
        <begin position="244"/>
        <end position="382"/>
    </location>
</feature>
<dbReference type="InterPro" id="IPR043128">
    <property type="entry name" value="Rev_trsase/Diguanyl_cyclase"/>
</dbReference>
<dbReference type="InterPro" id="IPR029016">
    <property type="entry name" value="GAF-like_dom_sf"/>
</dbReference>
<dbReference type="Gene3D" id="3.30.450.40">
    <property type="match status" value="1"/>
</dbReference>
<organism evidence="5 6">
    <name type="scientific">Undibacterium hunanense</name>
    <dbReference type="NCBI Taxonomy" id="2762292"/>
    <lineage>
        <taxon>Bacteria</taxon>
        <taxon>Pseudomonadati</taxon>
        <taxon>Pseudomonadota</taxon>
        <taxon>Betaproteobacteria</taxon>
        <taxon>Burkholderiales</taxon>
        <taxon>Oxalobacteraceae</taxon>
        <taxon>Undibacterium</taxon>
    </lineage>
</organism>
<dbReference type="EC" id="2.7.7.65" evidence="1"/>
<dbReference type="PANTHER" id="PTHR45138">
    <property type="entry name" value="REGULATORY COMPONENTS OF SENSORY TRANSDUCTION SYSTEM"/>
    <property type="match status" value="1"/>
</dbReference>
<evidence type="ECO:0000313" key="6">
    <source>
        <dbReference type="Proteomes" id="UP000650424"/>
    </source>
</evidence>
<accession>A0ABR6ZRK6</accession>
<dbReference type="Pfam" id="PF00990">
    <property type="entry name" value="GGDEF"/>
    <property type="match status" value="1"/>
</dbReference>
<evidence type="ECO:0000256" key="1">
    <source>
        <dbReference type="ARBA" id="ARBA00012528"/>
    </source>
</evidence>
<dbReference type="Gene3D" id="3.30.70.270">
    <property type="match status" value="1"/>
</dbReference>
<proteinExistence type="predicted"/>
<dbReference type="Proteomes" id="UP000650424">
    <property type="component" value="Unassembled WGS sequence"/>
</dbReference>
<comment type="caution">
    <text evidence="5">The sequence shown here is derived from an EMBL/GenBank/DDBJ whole genome shotgun (WGS) entry which is preliminary data.</text>
</comment>
<evidence type="ECO:0000256" key="3">
    <source>
        <dbReference type="SAM" id="Coils"/>
    </source>
</evidence>
<dbReference type="PANTHER" id="PTHR45138:SF9">
    <property type="entry name" value="DIGUANYLATE CYCLASE DGCM-RELATED"/>
    <property type="match status" value="1"/>
</dbReference>
<evidence type="ECO:0000256" key="2">
    <source>
        <dbReference type="ARBA" id="ARBA00034247"/>
    </source>
</evidence>
<dbReference type="NCBIfam" id="TIGR00254">
    <property type="entry name" value="GGDEF"/>
    <property type="match status" value="1"/>
</dbReference>
<dbReference type="InterPro" id="IPR007435">
    <property type="entry name" value="DUF484"/>
</dbReference>
<dbReference type="RefSeq" id="WP_186947760.1">
    <property type="nucleotide sequence ID" value="NZ_JACOGF010000006.1"/>
</dbReference>
<feature type="coiled-coil region" evidence="3">
    <location>
        <begin position="14"/>
        <end position="41"/>
    </location>
</feature>
<protein>
    <recommendedName>
        <fullName evidence="1">diguanylate cyclase</fullName>
        <ecNumber evidence="1">2.7.7.65</ecNumber>
    </recommendedName>
</protein>
<comment type="catalytic activity">
    <reaction evidence="2">
        <text>2 GTP = 3',3'-c-di-GMP + 2 diphosphate</text>
        <dbReference type="Rhea" id="RHEA:24898"/>
        <dbReference type="ChEBI" id="CHEBI:33019"/>
        <dbReference type="ChEBI" id="CHEBI:37565"/>
        <dbReference type="ChEBI" id="CHEBI:58805"/>
        <dbReference type="EC" id="2.7.7.65"/>
    </reaction>
</comment>
<dbReference type="PROSITE" id="PS50887">
    <property type="entry name" value="GGDEF"/>
    <property type="match status" value="1"/>
</dbReference>
<dbReference type="EMBL" id="JACOGF010000006">
    <property type="protein sequence ID" value="MBC3918502.1"/>
    <property type="molecule type" value="Genomic_DNA"/>
</dbReference>
<evidence type="ECO:0000313" key="5">
    <source>
        <dbReference type="EMBL" id="MBC3918502.1"/>
    </source>
</evidence>
<reference evidence="5 6" key="1">
    <citation type="submission" date="2020-08" db="EMBL/GenBank/DDBJ databases">
        <title>Novel species isolated from subtropical streams in China.</title>
        <authorList>
            <person name="Lu H."/>
        </authorList>
    </citation>
    <scope>NUCLEOTIDE SEQUENCE [LARGE SCALE GENOMIC DNA]</scope>
    <source>
        <strain evidence="5 6">CY18W</strain>
    </source>
</reference>
<name>A0ABR6ZRK6_9BURK</name>
<dbReference type="Pfam" id="PF04340">
    <property type="entry name" value="DUF484"/>
    <property type="match status" value="1"/>
</dbReference>
<sequence length="382" mass="43307">MDSAIPAPDDDTLELDAQDALQELQRENQALRARLENLLELAHRNQSIMARHQNFDLKIIGANSFRELITNIFSALAITSELDVVSLVLFDKYGDLQQMLADLKIDLNEFPHLLFLRHEVELSQPESALRKPQLGLYQSLAYASYFTSFNKKPASIAIIPMRRQGRLIGCLNVGSFRADRFQPNMATDFIERLGSIIAICLENVINNERLTYIGMTDPLTNVSNRRYVEQRTLEEIGRARRQRYSIACMYLDIDFFKQINDRYGHEGGDDVLKEVARRIKAELRLSDTLGRFGGEEFVVVLVNTNLHDAILVAERIRKSIASQEFTLSASGTCQATISIGLTTIDEKSNQDNASVVARDMLQRADRALYQAKNGGRNQVRCY</sequence>